<evidence type="ECO:0000313" key="8">
    <source>
        <dbReference type="EMBL" id="CAG2195608.1"/>
    </source>
</evidence>
<dbReference type="Pfam" id="PF23356">
    <property type="entry name" value="TPR_PEP5_VPS11"/>
    <property type="match status" value="1"/>
</dbReference>
<dbReference type="Proteomes" id="UP000683360">
    <property type="component" value="Unassembled WGS sequence"/>
</dbReference>
<dbReference type="InterPro" id="IPR057308">
    <property type="entry name" value="CHCR_PEP5_VPS11"/>
</dbReference>
<keyword evidence="2" id="KW-0479">Metal-binding</keyword>
<feature type="repeat" description="CHCR" evidence="6">
    <location>
        <begin position="17"/>
        <end position="80"/>
    </location>
</feature>
<dbReference type="GO" id="GO:0007033">
    <property type="term" value="P:vacuole organization"/>
    <property type="evidence" value="ECO:0007669"/>
    <property type="project" value="TreeGrafter"/>
</dbReference>
<evidence type="ECO:0000256" key="4">
    <source>
        <dbReference type="ARBA" id="ARBA00022833"/>
    </source>
</evidence>
<evidence type="ECO:0000256" key="1">
    <source>
        <dbReference type="ARBA" id="ARBA00004492"/>
    </source>
</evidence>
<protein>
    <recommendedName>
        <fullName evidence="7">Mutator-like transposase domain-containing protein</fullName>
    </recommendedName>
</protein>
<keyword evidence="5" id="KW-0472">Membrane</keyword>
<dbReference type="OrthoDB" id="6152639at2759"/>
<dbReference type="GO" id="GO:0008270">
    <property type="term" value="F:zinc ion binding"/>
    <property type="evidence" value="ECO:0007669"/>
    <property type="project" value="UniProtKB-KW"/>
</dbReference>
<dbReference type="InterPro" id="IPR049012">
    <property type="entry name" value="Mutator_transp_dom"/>
</dbReference>
<evidence type="ECO:0000256" key="3">
    <source>
        <dbReference type="ARBA" id="ARBA00022771"/>
    </source>
</evidence>
<dbReference type="GO" id="GO:0030897">
    <property type="term" value="C:HOPS complex"/>
    <property type="evidence" value="ECO:0007669"/>
    <property type="project" value="TreeGrafter"/>
</dbReference>
<comment type="caution">
    <text evidence="8">The sequence shown here is derived from an EMBL/GenBank/DDBJ whole genome shotgun (WGS) entry which is preliminary data.</text>
</comment>
<sequence length="475" mass="54170">MDIQDTAFHSDNSHYQYIKTIGKLEASYVIRKFLDAQRIHNLTKYLQALHKAQQATEEHTTLLLNCYTKLKDVNKLDEFIMLDEKIAGGRPENVASNTAKYSISESPPSLTIKSASQSDVATYFVVSPMKRNGIQFENRFKSRWSILQYHPDDHFEKGKYDPNDNAVWSLPRNNSGKFFLNKYASAITRLNSNNHITLDQNSAEVAFESRSDRLTNDSDNDSDPDDWTAGRRIYITNNKYDSDSEISLYLFFTLFLAYLDAGMGPVQTVNFVTALNIPCISPNNLKAREREIGKTIEEYARSSCKKALEEEYLMNRTNEEDTELDKSLDVSFDGGWQKRGSGRSYNSTTGHATVIGNVSGKCLHFGLKSTDCRKCNYIDEKGDASEEEHDCRRNYLGSSKAMEPALAVEMVKDIEEMGYMVNSLTMDDDTTTMARLRQEVDHDVIKRSDSNHFRKNFTGDLLQLHQKHKRSISTT</sequence>
<dbReference type="AlphaFoldDB" id="A0A8S3QLY7"/>
<keyword evidence="4" id="KW-0862">Zinc</keyword>
<dbReference type="PROSITE" id="PS50236">
    <property type="entry name" value="CHCR"/>
    <property type="match status" value="1"/>
</dbReference>
<evidence type="ECO:0000313" key="9">
    <source>
        <dbReference type="Proteomes" id="UP000683360"/>
    </source>
</evidence>
<dbReference type="GO" id="GO:0006886">
    <property type="term" value="P:intracellular protein transport"/>
    <property type="evidence" value="ECO:0007669"/>
    <property type="project" value="UniProtKB-UniRule"/>
</dbReference>
<dbReference type="GO" id="GO:0006904">
    <property type="term" value="P:vesicle docking involved in exocytosis"/>
    <property type="evidence" value="ECO:0007669"/>
    <property type="project" value="TreeGrafter"/>
</dbReference>
<feature type="domain" description="Mutator-like transposase" evidence="7">
    <location>
        <begin position="254"/>
        <end position="470"/>
    </location>
</feature>
<dbReference type="GO" id="GO:0031902">
    <property type="term" value="C:late endosome membrane"/>
    <property type="evidence" value="ECO:0007669"/>
    <property type="project" value="UniProtKB-SubCell"/>
</dbReference>
<keyword evidence="3" id="KW-0863">Zinc-finger</keyword>
<comment type="subcellular location">
    <subcellularLocation>
        <location evidence="1">Late endosome membrane</location>
        <topology evidence="1">Peripheral membrane protein</topology>
        <orientation evidence="1">Cytoplasmic side</orientation>
    </subcellularLocation>
</comment>
<gene>
    <name evidence="8" type="ORF">MEDL_10512</name>
</gene>
<dbReference type="GO" id="GO:0048284">
    <property type="term" value="P:organelle fusion"/>
    <property type="evidence" value="ECO:0007669"/>
    <property type="project" value="TreeGrafter"/>
</dbReference>
<proteinExistence type="predicted"/>
<evidence type="ECO:0000256" key="5">
    <source>
        <dbReference type="ARBA" id="ARBA00023136"/>
    </source>
</evidence>
<dbReference type="GO" id="GO:0007032">
    <property type="term" value="P:endosome organization"/>
    <property type="evidence" value="ECO:0007669"/>
    <property type="project" value="TreeGrafter"/>
</dbReference>
<dbReference type="Pfam" id="PF20700">
    <property type="entry name" value="Mutator"/>
    <property type="match status" value="1"/>
</dbReference>
<dbReference type="GO" id="GO:0030674">
    <property type="term" value="F:protein-macromolecule adaptor activity"/>
    <property type="evidence" value="ECO:0007669"/>
    <property type="project" value="TreeGrafter"/>
</dbReference>
<evidence type="ECO:0000256" key="6">
    <source>
        <dbReference type="PROSITE-ProRule" id="PRU01006"/>
    </source>
</evidence>
<reference evidence="8" key="1">
    <citation type="submission" date="2021-03" db="EMBL/GenBank/DDBJ databases">
        <authorList>
            <person name="Bekaert M."/>
        </authorList>
    </citation>
    <scope>NUCLEOTIDE SEQUENCE</scope>
</reference>
<dbReference type="InterPro" id="IPR000547">
    <property type="entry name" value="Clathrin_H-chain/VPS_repeat"/>
</dbReference>
<evidence type="ECO:0000256" key="2">
    <source>
        <dbReference type="ARBA" id="ARBA00022723"/>
    </source>
</evidence>
<evidence type="ECO:0000259" key="7">
    <source>
        <dbReference type="Pfam" id="PF20700"/>
    </source>
</evidence>
<dbReference type="PANTHER" id="PTHR23323:SF24">
    <property type="entry name" value="VACUOLAR PROTEIN SORTING-ASSOCIATED PROTEIN 11 HOMOLOG"/>
    <property type="match status" value="1"/>
</dbReference>
<dbReference type="EMBL" id="CAJPWZ010000523">
    <property type="protein sequence ID" value="CAG2195608.1"/>
    <property type="molecule type" value="Genomic_DNA"/>
</dbReference>
<name>A0A8S3QLY7_MYTED</name>
<accession>A0A8S3QLY7</accession>
<keyword evidence="9" id="KW-1185">Reference proteome</keyword>
<dbReference type="PANTHER" id="PTHR23323">
    <property type="entry name" value="VACUOLAR PROTEIN SORTING-ASSOCIATED PROTEIN"/>
    <property type="match status" value="1"/>
</dbReference>
<organism evidence="8 9">
    <name type="scientific">Mytilus edulis</name>
    <name type="common">Blue mussel</name>
    <dbReference type="NCBI Taxonomy" id="6550"/>
    <lineage>
        <taxon>Eukaryota</taxon>
        <taxon>Metazoa</taxon>
        <taxon>Spiralia</taxon>
        <taxon>Lophotrochozoa</taxon>
        <taxon>Mollusca</taxon>
        <taxon>Bivalvia</taxon>
        <taxon>Autobranchia</taxon>
        <taxon>Pteriomorphia</taxon>
        <taxon>Mytilida</taxon>
        <taxon>Mytiloidea</taxon>
        <taxon>Mytilidae</taxon>
        <taxon>Mytilinae</taxon>
        <taxon>Mytilus</taxon>
    </lineage>
</organism>